<accession>A0A2N5UAD4</accession>
<name>A0A2N5UAD4_9BASI</name>
<organism evidence="1 2">
    <name type="scientific">Puccinia coronata f. sp. avenae</name>
    <dbReference type="NCBI Taxonomy" id="200324"/>
    <lineage>
        <taxon>Eukaryota</taxon>
        <taxon>Fungi</taxon>
        <taxon>Dikarya</taxon>
        <taxon>Basidiomycota</taxon>
        <taxon>Pucciniomycotina</taxon>
        <taxon>Pucciniomycetes</taxon>
        <taxon>Pucciniales</taxon>
        <taxon>Pucciniaceae</taxon>
        <taxon>Puccinia</taxon>
    </lineage>
</organism>
<reference evidence="1 2" key="1">
    <citation type="submission" date="2017-11" db="EMBL/GenBank/DDBJ databases">
        <title>De novo assembly and phasing of dikaryotic genomes from two isolates of Puccinia coronata f. sp. avenae, the causal agent of oat crown rust.</title>
        <authorList>
            <person name="Miller M.E."/>
            <person name="Zhang Y."/>
            <person name="Omidvar V."/>
            <person name="Sperschneider J."/>
            <person name="Schwessinger B."/>
            <person name="Raley C."/>
            <person name="Palmer J.M."/>
            <person name="Garnica D."/>
            <person name="Upadhyaya N."/>
            <person name="Rathjen J."/>
            <person name="Taylor J.M."/>
            <person name="Park R.F."/>
            <person name="Dodds P.N."/>
            <person name="Hirsch C.D."/>
            <person name="Kianian S.F."/>
            <person name="Figueroa M."/>
        </authorList>
    </citation>
    <scope>NUCLEOTIDE SEQUENCE [LARGE SCALE GENOMIC DNA]</scope>
    <source>
        <strain evidence="1">12NC29</strain>
    </source>
</reference>
<gene>
    <name evidence="1" type="ORF">PCANC_12251</name>
</gene>
<evidence type="ECO:0000313" key="2">
    <source>
        <dbReference type="Proteomes" id="UP000235388"/>
    </source>
</evidence>
<keyword evidence="2" id="KW-1185">Reference proteome</keyword>
<comment type="caution">
    <text evidence="1">The sequence shown here is derived from an EMBL/GenBank/DDBJ whole genome shotgun (WGS) entry which is preliminary data.</text>
</comment>
<dbReference type="Proteomes" id="UP000235388">
    <property type="component" value="Unassembled WGS sequence"/>
</dbReference>
<dbReference type="AlphaFoldDB" id="A0A2N5UAD4"/>
<dbReference type="EMBL" id="PGCJ01000272">
    <property type="protein sequence ID" value="PLW34694.1"/>
    <property type="molecule type" value="Genomic_DNA"/>
</dbReference>
<sequence length="105" mass="11506">MHTCIWPTGNGGCLAGTCGGYPPIFLTRIQTPAPAPGTHTPRVQFALRRWVSRTVGSCECYENAPSPNPTFLEHIGSKRPAFSKRPGTTILFRPPIDWKTILVSN</sequence>
<proteinExistence type="predicted"/>
<evidence type="ECO:0000313" key="1">
    <source>
        <dbReference type="EMBL" id="PLW34694.1"/>
    </source>
</evidence>
<protein>
    <submittedName>
        <fullName evidence="1">Uncharacterized protein</fullName>
    </submittedName>
</protein>